<keyword evidence="1" id="KW-0479">Metal-binding</keyword>
<dbReference type="Proteomes" id="UP000054266">
    <property type="component" value="Unassembled WGS sequence"/>
</dbReference>
<accession>A0A0D2DUJ9</accession>
<name>A0A0D2DUJ9_9EURO</name>
<evidence type="ECO:0000256" key="1">
    <source>
        <dbReference type="ARBA" id="ARBA00022723"/>
    </source>
</evidence>
<reference evidence="3 4" key="1">
    <citation type="submission" date="2015-01" db="EMBL/GenBank/DDBJ databases">
        <title>The Genome Sequence of Capronia semiimmersa CBS27337.</title>
        <authorList>
            <consortium name="The Broad Institute Genomics Platform"/>
            <person name="Cuomo C."/>
            <person name="de Hoog S."/>
            <person name="Gorbushina A."/>
            <person name="Stielow B."/>
            <person name="Teixiera M."/>
            <person name="Abouelleil A."/>
            <person name="Chapman S.B."/>
            <person name="Priest M."/>
            <person name="Young S.K."/>
            <person name="Wortman J."/>
            <person name="Nusbaum C."/>
            <person name="Birren B."/>
        </authorList>
    </citation>
    <scope>NUCLEOTIDE SEQUENCE [LARGE SCALE GENOMIC DNA]</scope>
    <source>
        <strain evidence="3 4">CBS 27337</strain>
    </source>
</reference>
<protein>
    <submittedName>
        <fullName evidence="3">Uncharacterized protein</fullName>
    </submittedName>
</protein>
<dbReference type="InterPro" id="IPR039461">
    <property type="entry name" value="Peptidase_M49"/>
</dbReference>
<dbReference type="STRING" id="5601.A0A0D2DUJ9"/>
<evidence type="ECO:0000313" key="4">
    <source>
        <dbReference type="Proteomes" id="UP000054266"/>
    </source>
</evidence>
<keyword evidence="4" id="KW-1185">Reference proteome</keyword>
<dbReference type="Pfam" id="PF03571">
    <property type="entry name" value="Peptidase_M49"/>
    <property type="match status" value="1"/>
</dbReference>
<sequence length="81" mass="9145">MEEPKDVYNFDIHHPPINPLTGLPISSWYKPGQSWTGQFEDLATIVDECRCELVGAYLMDDLDLLALFGFDQNSAIRPADC</sequence>
<keyword evidence="2" id="KW-0378">Hydrolase</keyword>
<dbReference type="GO" id="GO:0046872">
    <property type="term" value="F:metal ion binding"/>
    <property type="evidence" value="ECO:0007669"/>
    <property type="project" value="UniProtKB-KW"/>
</dbReference>
<organism evidence="3 4">
    <name type="scientific">Phialophora macrospora</name>
    <dbReference type="NCBI Taxonomy" id="1851006"/>
    <lineage>
        <taxon>Eukaryota</taxon>
        <taxon>Fungi</taxon>
        <taxon>Dikarya</taxon>
        <taxon>Ascomycota</taxon>
        <taxon>Pezizomycotina</taxon>
        <taxon>Eurotiomycetes</taxon>
        <taxon>Chaetothyriomycetidae</taxon>
        <taxon>Chaetothyriales</taxon>
        <taxon>Herpotrichiellaceae</taxon>
        <taxon>Phialophora</taxon>
    </lineage>
</organism>
<evidence type="ECO:0000313" key="3">
    <source>
        <dbReference type="EMBL" id="KIW65772.1"/>
    </source>
</evidence>
<gene>
    <name evidence="3" type="ORF">PV04_07999</name>
</gene>
<dbReference type="GO" id="GO:0016787">
    <property type="term" value="F:hydrolase activity"/>
    <property type="evidence" value="ECO:0007669"/>
    <property type="project" value="UniProtKB-KW"/>
</dbReference>
<dbReference type="AlphaFoldDB" id="A0A0D2DUJ9"/>
<proteinExistence type="predicted"/>
<dbReference type="EMBL" id="KN846960">
    <property type="protein sequence ID" value="KIW65772.1"/>
    <property type="molecule type" value="Genomic_DNA"/>
</dbReference>
<dbReference type="HOGENOM" id="CLU_2573653_0_0_1"/>
<evidence type="ECO:0000256" key="2">
    <source>
        <dbReference type="ARBA" id="ARBA00022801"/>
    </source>
</evidence>